<feature type="DNA-binding region" description="H-T-H motif" evidence="4">
    <location>
        <begin position="34"/>
        <end position="53"/>
    </location>
</feature>
<dbReference type="PANTHER" id="PTHR47506">
    <property type="entry name" value="TRANSCRIPTIONAL REGULATORY PROTEIN"/>
    <property type="match status" value="1"/>
</dbReference>
<dbReference type="Pfam" id="PF00440">
    <property type="entry name" value="TetR_N"/>
    <property type="match status" value="1"/>
</dbReference>
<dbReference type="KEGG" id="laj:A0128_10670"/>
<evidence type="ECO:0000259" key="5">
    <source>
        <dbReference type="PROSITE" id="PS50977"/>
    </source>
</evidence>
<evidence type="ECO:0000256" key="2">
    <source>
        <dbReference type="ARBA" id="ARBA00023125"/>
    </source>
</evidence>
<dbReference type="SUPFAM" id="SSF48498">
    <property type="entry name" value="Tetracyclin repressor-like, C-terminal domain"/>
    <property type="match status" value="1"/>
</dbReference>
<evidence type="ECO:0000256" key="1">
    <source>
        <dbReference type="ARBA" id="ARBA00023015"/>
    </source>
</evidence>
<proteinExistence type="predicted"/>
<dbReference type="AlphaFoldDB" id="A0A1D7UXF2"/>
<organism evidence="6 7">
    <name type="scientific">Leptospira tipperaryensis</name>
    <dbReference type="NCBI Taxonomy" id="2564040"/>
    <lineage>
        <taxon>Bacteria</taxon>
        <taxon>Pseudomonadati</taxon>
        <taxon>Spirochaetota</taxon>
        <taxon>Spirochaetia</taxon>
        <taxon>Leptospirales</taxon>
        <taxon>Leptospiraceae</taxon>
        <taxon>Leptospira</taxon>
    </lineage>
</organism>
<dbReference type="Gene3D" id="1.10.357.10">
    <property type="entry name" value="Tetracycline Repressor, domain 2"/>
    <property type="match status" value="1"/>
</dbReference>
<reference evidence="6 7" key="1">
    <citation type="submission" date="2016-04" db="EMBL/GenBank/DDBJ databases">
        <title>Complete genome seqeunce of Leptospira alstonii serovar Room22.</title>
        <authorList>
            <person name="Nally J.E."/>
            <person name="Bayles D.O."/>
            <person name="Hurley D."/>
            <person name="Fanning S."/>
            <person name="McMahon B.J."/>
            <person name="Arent Z."/>
        </authorList>
    </citation>
    <scope>NUCLEOTIDE SEQUENCE [LARGE SCALE GENOMIC DNA]</scope>
    <source>
        <strain evidence="6 7">GWTS #1</strain>
    </source>
</reference>
<dbReference type="Proteomes" id="UP000094197">
    <property type="component" value="Chromosome 1"/>
</dbReference>
<evidence type="ECO:0000313" key="6">
    <source>
        <dbReference type="EMBL" id="AOP34270.1"/>
    </source>
</evidence>
<evidence type="ECO:0000313" key="7">
    <source>
        <dbReference type="Proteomes" id="UP000094197"/>
    </source>
</evidence>
<feature type="domain" description="HTH tetR-type" evidence="5">
    <location>
        <begin position="11"/>
        <end position="71"/>
    </location>
</feature>
<dbReference type="EMBL" id="CP015217">
    <property type="protein sequence ID" value="AOP34270.1"/>
    <property type="molecule type" value="Genomic_DNA"/>
</dbReference>
<keyword evidence="3" id="KW-0804">Transcription</keyword>
<dbReference type="PROSITE" id="PS50977">
    <property type="entry name" value="HTH_TETR_2"/>
    <property type="match status" value="1"/>
</dbReference>
<keyword evidence="1" id="KW-0805">Transcription regulation</keyword>
<keyword evidence="7" id="KW-1185">Reference proteome</keyword>
<gene>
    <name evidence="6" type="ORF">A0128_10670</name>
</gene>
<dbReference type="InterPro" id="IPR009057">
    <property type="entry name" value="Homeodomain-like_sf"/>
</dbReference>
<dbReference type="SUPFAM" id="SSF46689">
    <property type="entry name" value="Homeodomain-like"/>
    <property type="match status" value="1"/>
</dbReference>
<evidence type="ECO:0000256" key="4">
    <source>
        <dbReference type="PROSITE-ProRule" id="PRU00335"/>
    </source>
</evidence>
<accession>A0A1D7UXF2</accession>
<dbReference type="OrthoDB" id="6430772at2"/>
<evidence type="ECO:0000256" key="3">
    <source>
        <dbReference type="ARBA" id="ARBA00023163"/>
    </source>
</evidence>
<keyword evidence="2 4" id="KW-0238">DNA-binding</keyword>
<dbReference type="RefSeq" id="WP_069607497.1">
    <property type="nucleotide sequence ID" value="NZ_CP015217.1"/>
</dbReference>
<name>A0A1D7UXF2_9LEPT</name>
<dbReference type="InterPro" id="IPR001647">
    <property type="entry name" value="HTH_TetR"/>
</dbReference>
<dbReference type="InterPro" id="IPR036271">
    <property type="entry name" value="Tet_transcr_reg_TetR-rel_C_sf"/>
</dbReference>
<dbReference type="PANTHER" id="PTHR47506:SF6">
    <property type="entry name" value="HTH-TYPE TRANSCRIPTIONAL REPRESSOR NEMR"/>
    <property type="match status" value="1"/>
</dbReference>
<dbReference type="GO" id="GO:0003677">
    <property type="term" value="F:DNA binding"/>
    <property type="evidence" value="ECO:0007669"/>
    <property type="project" value="UniProtKB-UniRule"/>
</dbReference>
<protein>
    <recommendedName>
        <fullName evidence="5">HTH tetR-type domain-containing protein</fullName>
    </recommendedName>
</protein>
<sequence length="209" mass="23643">MAKSGSTSRGKITKEKLLSDFRHLVTIHGIMNTSLDRLSEYSGTAKSSILWHFGSREGLVIELVNALFLEVEESVREGLAKGEAPLPCLFEKFTEFFLATPEANGVFFTLILNEPPNSNVRKMVFEMYRSFRKKISENLDLGKANSKESILKVSLLIALFDGLYLQWYLDPQEVPLKESLLLAQEMLSDFYGIQESASKAKTRNTPKRK</sequence>